<dbReference type="SUPFAM" id="SSF55331">
    <property type="entry name" value="Tautomerase/MIF"/>
    <property type="match status" value="1"/>
</dbReference>
<gene>
    <name evidence="1" type="ORF">FD03_GL000947</name>
</gene>
<dbReference type="OrthoDB" id="9804765at2"/>
<dbReference type="InterPro" id="IPR014347">
    <property type="entry name" value="Tautomerase/MIF_sf"/>
</dbReference>
<dbReference type="Pfam" id="PF14552">
    <property type="entry name" value="Tautomerase_2"/>
    <property type="match status" value="1"/>
</dbReference>
<comment type="caution">
    <text evidence="1">The sequence shown here is derived from an EMBL/GenBank/DDBJ whole genome shotgun (WGS) entry which is preliminary data.</text>
</comment>
<dbReference type="Proteomes" id="UP000051248">
    <property type="component" value="Unassembled WGS sequence"/>
</dbReference>
<reference evidence="1 2" key="1">
    <citation type="journal article" date="2015" name="Genome Announc.">
        <title>Expanding the biotechnology potential of lactobacilli through comparative genomics of 213 strains and associated genera.</title>
        <authorList>
            <person name="Sun Z."/>
            <person name="Harris H.M."/>
            <person name="McCann A."/>
            <person name="Guo C."/>
            <person name="Argimon S."/>
            <person name="Zhang W."/>
            <person name="Yang X."/>
            <person name="Jeffery I.B."/>
            <person name="Cooney J.C."/>
            <person name="Kagawa T.F."/>
            <person name="Liu W."/>
            <person name="Song Y."/>
            <person name="Salvetti E."/>
            <person name="Wrobel A."/>
            <person name="Rasinkangas P."/>
            <person name="Parkhill J."/>
            <person name="Rea M.C."/>
            <person name="O'Sullivan O."/>
            <person name="Ritari J."/>
            <person name="Douillard F.P."/>
            <person name="Paul Ross R."/>
            <person name="Yang R."/>
            <person name="Briner A.E."/>
            <person name="Felis G.E."/>
            <person name="de Vos W.M."/>
            <person name="Barrangou R."/>
            <person name="Klaenhammer T.R."/>
            <person name="Caufield P.W."/>
            <person name="Cui Y."/>
            <person name="Zhang H."/>
            <person name="O'Toole P.W."/>
        </authorList>
    </citation>
    <scope>NUCLEOTIDE SEQUENCE [LARGE SCALE GENOMIC DNA]</scope>
    <source>
        <strain evidence="1 2">DSM 19682</strain>
    </source>
</reference>
<evidence type="ECO:0000313" key="1">
    <source>
        <dbReference type="EMBL" id="KRK80813.1"/>
    </source>
</evidence>
<dbReference type="RefSeq" id="WP_025024906.1">
    <property type="nucleotide sequence ID" value="NZ_AZDZ01000002.1"/>
</dbReference>
<dbReference type="STRING" id="1423775.FD03_GL000947"/>
<dbReference type="Gene3D" id="3.30.429.10">
    <property type="entry name" value="Macrophage Migration Inhibitory Factor"/>
    <property type="match status" value="1"/>
</dbReference>
<dbReference type="eggNOG" id="COG1942">
    <property type="taxonomic scope" value="Bacteria"/>
</dbReference>
<accession>A0A0R1KAW7</accession>
<dbReference type="EMBL" id="AZDZ01000002">
    <property type="protein sequence ID" value="KRK80813.1"/>
    <property type="molecule type" value="Genomic_DNA"/>
</dbReference>
<dbReference type="PANTHER" id="PTHR38460">
    <property type="entry name" value="TAUTOMERASE YOLI-RELATED"/>
    <property type="match status" value="1"/>
</dbReference>
<name>A0A0R1KAW7_9LACO</name>
<dbReference type="PANTHER" id="PTHR38460:SF1">
    <property type="entry name" value="TAUTOMERASE YOLI-RELATED"/>
    <property type="match status" value="1"/>
</dbReference>
<evidence type="ECO:0008006" key="3">
    <source>
        <dbReference type="Google" id="ProtNLM"/>
    </source>
</evidence>
<dbReference type="AlphaFoldDB" id="A0A0R1KAW7"/>
<dbReference type="PATRIC" id="fig|1423775.4.peg.974"/>
<proteinExistence type="predicted"/>
<dbReference type="InterPro" id="IPR037479">
    <property type="entry name" value="Tauto_MSAD"/>
</dbReference>
<keyword evidence="2" id="KW-1185">Reference proteome</keyword>
<organism evidence="1 2">
    <name type="scientific">Companilactobacillus nodensis DSM 19682 = JCM 14932 = NBRC 107160</name>
    <dbReference type="NCBI Taxonomy" id="1423775"/>
    <lineage>
        <taxon>Bacteria</taxon>
        <taxon>Bacillati</taxon>
        <taxon>Bacillota</taxon>
        <taxon>Bacilli</taxon>
        <taxon>Lactobacillales</taxon>
        <taxon>Lactobacillaceae</taxon>
        <taxon>Companilactobacillus</taxon>
    </lineage>
</organism>
<evidence type="ECO:0000313" key="2">
    <source>
        <dbReference type="Proteomes" id="UP000051248"/>
    </source>
</evidence>
<sequence length="129" mass="14920">MPLVKVDLLEDGWTEDNTKMLLDIIHESLLETWNIPVRDRYQIVNYHQKNEMIVEDTGLNISRSKRVVIISITSFTRTVEQKKELYKVLADKLSISNLKLPSSDLMVNITNNNLEDWSFGNGEAQLLDD</sequence>
<protein>
    <recommendedName>
        <fullName evidence="3">4-oxalocrotonate tautomerase</fullName>
    </recommendedName>
</protein>